<dbReference type="Pfam" id="PF00078">
    <property type="entry name" value="RVT_1"/>
    <property type="match status" value="1"/>
</dbReference>
<evidence type="ECO:0000313" key="3">
    <source>
        <dbReference type="Proteomes" id="UP000233551"/>
    </source>
</evidence>
<proteinExistence type="predicted"/>
<reference evidence="2 3" key="1">
    <citation type="submission" date="2017-11" db="EMBL/GenBank/DDBJ databases">
        <title>De-novo sequencing of pomegranate (Punica granatum L.) genome.</title>
        <authorList>
            <person name="Akparov Z."/>
            <person name="Amiraslanov A."/>
            <person name="Hajiyeva S."/>
            <person name="Abbasov M."/>
            <person name="Kaur K."/>
            <person name="Hamwieh A."/>
            <person name="Solovyev V."/>
            <person name="Salamov A."/>
            <person name="Braich B."/>
            <person name="Kosarev P."/>
            <person name="Mahmoud A."/>
            <person name="Hajiyev E."/>
            <person name="Babayeva S."/>
            <person name="Izzatullayeva V."/>
            <person name="Mammadov A."/>
            <person name="Mammadov A."/>
            <person name="Sharifova S."/>
            <person name="Ojaghi J."/>
            <person name="Eynullazada K."/>
            <person name="Bayramov B."/>
            <person name="Abdulazimova A."/>
            <person name="Shahmuradov I."/>
        </authorList>
    </citation>
    <scope>NUCLEOTIDE SEQUENCE [LARGE SCALE GENOMIC DNA]</scope>
    <source>
        <strain evidence="3">cv. AG2017</strain>
        <tissue evidence="2">Leaf</tissue>
    </source>
</reference>
<keyword evidence="3" id="KW-1185">Reference proteome</keyword>
<feature type="domain" description="Reverse transcriptase" evidence="1">
    <location>
        <begin position="1"/>
        <end position="92"/>
    </location>
</feature>
<protein>
    <recommendedName>
        <fullName evidence="1">Reverse transcriptase domain-containing protein</fullName>
    </recommendedName>
</protein>
<dbReference type="PROSITE" id="PS50878">
    <property type="entry name" value="RT_POL"/>
    <property type="match status" value="1"/>
</dbReference>
<evidence type="ECO:0000313" key="2">
    <source>
        <dbReference type="EMBL" id="PKI50667.1"/>
    </source>
</evidence>
<organism evidence="2 3">
    <name type="scientific">Punica granatum</name>
    <name type="common">Pomegranate</name>
    <dbReference type="NCBI Taxonomy" id="22663"/>
    <lineage>
        <taxon>Eukaryota</taxon>
        <taxon>Viridiplantae</taxon>
        <taxon>Streptophyta</taxon>
        <taxon>Embryophyta</taxon>
        <taxon>Tracheophyta</taxon>
        <taxon>Spermatophyta</taxon>
        <taxon>Magnoliopsida</taxon>
        <taxon>eudicotyledons</taxon>
        <taxon>Gunneridae</taxon>
        <taxon>Pentapetalae</taxon>
        <taxon>rosids</taxon>
        <taxon>malvids</taxon>
        <taxon>Myrtales</taxon>
        <taxon>Lythraceae</taxon>
        <taxon>Punica</taxon>
    </lineage>
</organism>
<sequence length="183" mass="20542">MEAFSKSIDAAAAGGRLGYHPRCKSMKLTHLCFADDLFIFTNGTKDSILTVLKILHEFYLWSGLKLNPEKSELFTGGLAEDKKCRSFFGRGRNNTLSEARLNGRKGFRCFPTMEEQAKVSSVLADGEWNWPRSSDPQAVFIHAIAAQVEFAACDAVVWTLHKSGQYTTSNLWNFLRLKGQKVE</sequence>
<dbReference type="Proteomes" id="UP000233551">
    <property type="component" value="Unassembled WGS sequence"/>
</dbReference>
<name>A0A2I0J347_PUNGR</name>
<dbReference type="InterPro" id="IPR000477">
    <property type="entry name" value="RT_dom"/>
</dbReference>
<dbReference type="STRING" id="22663.A0A2I0J347"/>
<dbReference type="EMBL" id="PGOL01002090">
    <property type="protein sequence ID" value="PKI50667.1"/>
    <property type="molecule type" value="Genomic_DNA"/>
</dbReference>
<evidence type="ECO:0000259" key="1">
    <source>
        <dbReference type="PROSITE" id="PS50878"/>
    </source>
</evidence>
<dbReference type="AlphaFoldDB" id="A0A2I0J347"/>
<accession>A0A2I0J347</accession>
<comment type="caution">
    <text evidence="2">The sequence shown here is derived from an EMBL/GenBank/DDBJ whole genome shotgun (WGS) entry which is preliminary data.</text>
</comment>
<gene>
    <name evidence="2" type="ORF">CRG98_028979</name>
</gene>